<dbReference type="Proteomes" id="UP000052230">
    <property type="component" value="Unassembled WGS sequence"/>
</dbReference>
<protein>
    <submittedName>
        <fullName evidence="2">Uncharacterized protein</fullName>
    </submittedName>
</protein>
<comment type="caution">
    <text evidence="2">The sequence shown here is derived from an EMBL/GenBank/DDBJ whole genome shotgun (WGS) entry which is preliminary data.</text>
</comment>
<proteinExistence type="predicted"/>
<keyword evidence="3" id="KW-1185">Reference proteome</keyword>
<reference evidence="2 3" key="1">
    <citation type="submission" date="2014-09" db="EMBL/GenBank/DDBJ databases">
        <authorList>
            <person name="Regsiter A."/>
        </authorList>
    </citation>
    <scope>NUCLEOTIDE SEQUENCE [LARGE SCALE GENOMIC DNA]</scope>
</reference>
<accession>A0A0U5BVI4</accession>
<sequence>MRRGFVLFNRTTFQAIRTLGPEPPGRPFSAWVDDGPTQTAIPKGKNLRGKNHQNLPVRQAHRHS</sequence>
<name>A0A0U5BVI4_XANCI</name>
<dbReference type="EMBL" id="CCXZ01000157">
    <property type="protein sequence ID" value="CEG17152.1"/>
    <property type="molecule type" value="Genomic_DNA"/>
</dbReference>
<gene>
    <name evidence="2" type="ORF">XAC3562_610021</name>
</gene>
<evidence type="ECO:0000313" key="3">
    <source>
        <dbReference type="Proteomes" id="UP000052230"/>
    </source>
</evidence>
<organism evidence="2 3">
    <name type="scientific">Xanthomonas citri pv. citri</name>
    <dbReference type="NCBI Taxonomy" id="611301"/>
    <lineage>
        <taxon>Bacteria</taxon>
        <taxon>Pseudomonadati</taxon>
        <taxon>Pseudomonadota</taxon>
        <taxon>Gammaproteobacteria</taxon>
        <taxon>Lysobacterales</taxon>
        <taxon>Lysobacteraceae</taxon>
        <taxon>Xanthomonas</taxon>
    </lineage>
</organism>
<evidence type="ECO:0000313" key="2">
    <source>
        <dbReference type="EMBL" id="CEG17152.1"/>
    </source>
</evidence>
<dbReference type="AlphaFoldDB" id="A0A0U5BVI4"/>
<feature type="region of interest" description="Disordered" evidence="1">
    <location>
        <begin position="18"/>
        <end position="64"/>
    </location>
</feature>
<evidence type="ECO:0000256" key="1">
    <source>
        <dbReference type="SAM" id="MobiDB-lite"/>
    </source>
</evidence>